<organism evidence="2 3">
    <name type="scientific">Theileria orientalis</name>
    <dbReference type="NCBI Taxonomy" id="68886"/>
    <lineage>
        <taxon>Eukaryota</taxon>
        <taxon>Sar</taxon>
        <taxon>Alveolata</taxon>
        <taxon>Apicomplexa</taxon>
        <taxon>Aconoidasida</taxon>
        <taxon>Piroplasmida</taxon>
        <taxon>Theileriidae</taxon>
        <taxon>Theileria</taxon>
    </lineage>
</organism>
<dbReference type="EMBL" id="CP056066">
    <property type="protein sequence ID" value="UKJ88827.2"/>
    <property type="molecule type" value="Genomic_DNA"/>
</dbReference>
<evidence type="ECO:0000256" key="1">
    <source>
        <dbReference type="SAM" id="MobiDB-lite"/>
    </source>
</evidence>
<evidence type="ECO:0000313" key="2">
    <source>
        <dbReference type="EMBL" id="UKJ88827.2"/>
    </source>
</evidence>
<evidence type="ECO:0000313" key="3">
    <source>
        <dbReference type="Proteomes" id="UP000244803"/>
    </source>
</evidence>
<dbReference type="AlphaFoldDB" id="A0A976M5I2"/>
<protein>
    <submittedName>
        <fullName evidence="2">Uncharacterized protein</fullName>
    </submittedName>
</protein>
<feature type="compositionally biased region" description="Polar residues" evidence="1">
    <location>
        <begin position="123"/>
        <end position="132"/>
    </location>
</feature>
<name>A0A976M5I2_THEOR</name>
<proteinExistence type="predicted"/>
<accession>A0A976M5I2</accession>
<reference evidence="2" key="1">
    <citation type="submission" date="2022-07" db="EMBL/GenBank/DDBJ databases">
        <title>Evaluation of T. orientalis genome assembly methods using nanopore sequencing and analysis of variation between genomes.</title>
        <authorList>
            <person name="Yam J."/>
            <person name="Micallef M.L."/>
            <person name="Liu M."/>
            <person name="Djordjevic S.P."/>
            <person name="Bogema D.R."/>
            <person name="Jenkins C."/>
        </authorList>
    </citation>
    <scope>NUCLEOTIDE SEQUENCE</scope>
    <source>
        <strain evidence="2">Fish Creek</strain>
    </source>
</reference>
<dbReference type="Proteomes" id="UP000244803">
    <property type="component" value="Chromosome 3"/>
</dbReference>
<feature type="region of interest" description="Disordered" evidence="1">
    <location>
        <begin position="108"/>
        <end position="132"/>
    </location>
</feature>
<dbReference type="OrthoDB" id="10333760at2759"/>
<sequence>MFPMSQEWISQSNAIKKYKLNVYDLHSNITKVVDETKSKRFESDLPAQSIKIAKNPLVGLTLRLVDNPRGYEAPMRLYNISQILELESSLIKHNQTHHQNISAIKKSTRKTKRNIKKSETNNKIKGASSTGANSMGLKDSCDSFGHEFEFVSETQEVCKKCKMTIESETI</sequence>
<gene>
    <name evidence="2" type="ORF">MACJ_002073</name>
</gene>